<dbReference type="Pfam" id="PF05932">
    <property type="entry name" value="CesT"/>
    <property type="match status" value="1"/>
</dbReference>
<dbReference type="eggNOG" id="ENOG5033QMP">
    <property type="taxonomic scope" value="Bacteria"/>
</dbReference>
<reference evidence="1 2" key="1">
    <citation type="submission" date="2014-11" db="EMBL/GenBank/DDBJ databases">
        <title>Complete Genome Sequence of Pseudoalteromonas sp. Strain OCN003 Isolated from Kaneohe Bay, Oahu, Hawaii.</title>
        <authorList>
            <person name="Beurmann S."/>
            <person name="Videau P."/>
            <person name="Ushijima B."/>
            <person name="Smith A.M."/>
            <person name="Aeby G.S."/>
            <person name="Callahan S.M."/>
            <person name="Belcaid M."/>
        </authorList>
    </citation>
    <scope>NUCLEOTIDE SEQUENCE [LARGE SCALE GENOMIC DNA]</scope>
    <source>
        <strain evidence="1 2">OCN003</strain>
    </source>
</reference>
<gene>
    <name evidence="1" type="ORF">OM33_17635</name>
</gene>
<name>A0A0A7ELQ9_9GAMM</name>
<dbReference type="Proteomes" id="UP000030341">
    <property type="component" value="Chromosome 2"/>
</dbReference>
<dbReference type="GO" id="GO:0030254">
    <property type="term" value="P:protein secretion by the type III secretion system"/>
    <property type="evidence" value="ECO:0007669"/>
    <property type="project" value="InterPro"/>
</dbReference>
<protein>
    <submittedName>
        <fullName evidence="1">Uncharacterized protein</fullName>
    </submittedName>
</protein>
<evidence type="ECO:0000313" key="1">
    <source>
        <dbReference type="EMBL" id="AIY66912.1"/>
    </source>
</evidence>
<dbReference type="AlphaFoldDB" id="A0A0A7ELQ9"/>
<dbReference type="STRING" id="1348114.OM33_17635"/>
<dbReference type="OrthoDB" id="6401877at2"/>
<evidence type="ECO:0000313" key="2">
    <source>
        <dbReference type="Proteomes" id="UP000030341"/>
    </source>
</evidence>
<dbReference type="SUPFAM" id="SSF69635">
    <property type="entry name" value="Type III secretory system chaperone-like"/>
    <property type="match status" value="1"/>
</dbReference>
<dbReference type="RefSeq" id="WP_040135535.1">
    <property type="nucleotide sequence ID" value="NZ_CP009889.1"/>
</dbReference>
<accession>A0A0A7ELQ9</accession>
<dbReference type="InterPro" id="IPR010261">
    <property type="entry name" value="Tir_chaperone"/>
</dbReference>
<organism evidence="1 2">
    <name type="scientific">Pseudoalteromonas piratica</name>
    <dbReference type="NCBI Taxonomy" id="1348114"/>
    <lineage>
        <taxon>Bacteria</taxon>
        <taxon>Pseudomonadati</taxon>
        <taxon>Pseudomonadota</taxon>
        <taxon>Gammaproteobacteria</taxon>
        <taxon>Alteromonadales</taxon>
        <taxon>Pseudoalteromonadaceae</taxon>
        <taxon>Pseudoalteromonas</taxon>
    </lineage>
</organism>
<keyword evidence="2" id="KW-1185">Reference proteome</keyword>
<dbReference type="CDD" id="cd16364">
    <property type="entry name" value="T3SC_I-like"/>
    <property type="match status" value="1"/>
</dbReference>
<dbReference type="EMBL" id="CP009889">
    <property type="protein sequence ID" value="AIY66912.1"/>
    <property type="molecule type" value="Genomic_DNA"/>
</dbReference>
<dbReference type="KEGG" id="pseo:OM33_17635"/>
<proteinExistence type="predicted"/>
<dbReference type="HOGENOM" id="CLU_1720826_0_0_6"/>
<dbReference type="Gene3D" id="3.30.1460.10">
    <property type="match status" value="1"/>
</dbReference>
<sequence length="152" mass="16927">MSNKFKELVTECAKLIGFDKPDVKEDFYALLIDGIRVLIEPADATETEKESLFFYAQLETLNDDEVPPVSTFILQKNAEFSATGGTSIGVLPNDNIVTIYQLLPSELDRAELVIAELNKFVDIAEQIKKDIAEVKYLPTSTNQPLDNTLLSV</sequence>